<dbReference type="EMBL" id="NESQ01000250">
    <property type="protein sequence ID" value="PUU75121.1"/>
    <property type="molecule type" value="Genomic_DNA"/>
</dbReference>
<sequence length="178" mass="19728">MNVVSASNQTLSTLSSASDRIPRVRTFCNLPSSPSFIPPNPTHSRTRKSPGKGLDRATGKGLDRARWHRRAPHNPNLPVKHHSDRSQSCRWRVEAQHPSPHTLKRPKLFCVGIPGGGLRPQGEVRVHAPQGSRLAGGYKFSDKILYSTVSHYATALNHGEETKELGKVPIQNRILEEI</sequence>
<proteinExistence type="predicted"/>
<evidence type="ECO:0000313" key="3">
    <source>
        <dbReference type="Proteomes" id="UP000244722"/>
    </source>
</evidence>
<dbReference type="Proteomes" id="UP000244722">
    <property type="component" value="Unassembled WGS sequence"/>
</dbReference>
<dbReference type="AlphaFoldDB" id="A0A2T6ZI07"/>
<organism evidence="2 3">
    <name type="scientific">Tuber borchii</name>
    <name type="common">White truffle</name>
    <dbReference type="NCBI Taxonomy" id="42251"/>
    <lineage>
        <taxon>Eukaryota</taxon>
        <taxon>Fungi</taxon>
        <taxon>Dikarya</taxon>
        <taxon>Ascomycota</taxon>
        <taxon>Pezizomycotina</taxon>
        <taxon>Pezizomycetes</taxon>
        <taxon>Pezizales</taxon>
        <taxon>Tuberaceae</taxon>
        <taxon>Tuber</taxon>
    </lineage>
</organism>
<evidence type="ECO:0000256" key="1">
    <source>
        <dbReference type="SAM" id="MobiDB-lite"/>
    </source>
</evidence>
<accession>A0A2T6ZI07</accession>
<gene>
    <name evidence="2" type="ORF">B9Z19DRAFT_1091102</name>
</gene>
<feature type="compositionally biased region" description="Basic and acidic residues" evidence="1">
    <location>
        <begin position="53"/>
        <end position="65"/>
    </location>
</feature>
<protein>
    <submittedName>
        <fullName evidence="2">Uncharacterized protein</fullName>
    </submittedName>
</protein>
<reference evidence="2 3" key="1">
    <citation type="submission" date="2017-04" db="EMBL/GenBank/DDBJ databases">
        <title>Draft genome sequence of Tuber borchii Vittad., a whitish edible truffle.</title>
        <authorList>
            <consortium name="DOE Joint Genome Institute"/>
            <person name="Murat C."/>
            <person name="Kuo A."/>
            <person name="Barry K.W."/>
            <person name="Clum A."/>
            <person name="Dockter R.B."/>
            <person name="Fauchery L."/>
            <person name="Iotti M."/>
            <person name="Kohler A."/>
            <person name="Labutti K."/>
            <person name="Lindquist E.A."/>
            <person name="Lipzen A."/>
            <person name="Ohm R.A."/>
            <person name="Wang M."/>
            <person name="Grigoriev I.V."/>
            <person name="Zambonelli A."/>
            <person name="Martin F.M."/>
        </authorList>
    </citation>
    <scope>NUCLEOTIDE SEQUENCE [LARGE SCALE GENOMIC DNA]</scope>
    <source>
        <strain evidence="2 3">Tbo3840</strain>
    </source>
</reference>
<keyword evidence="3" id="KW-1185">Reference proteome</keyword>
<evidence type="ECO:0000313" key="2">
    <source>
        <dbReference type="EMBL" id="PUU75121.1"/>
    </source>
</evidence>
<feature type="region of interest" description="Disordered" evidence="1">
    <location>
        <begin position="30"/>
        <end position="86"/>
    </location>
</feature>
<comment type="caution">
    <text evidence="2">The sequence shown here is derived from an EMBL/GenBank/DDBJ whole genome shotgun (WGS) entry which is preliminary data.</text>
</comment>
<name>A0A2T6ZI07_TUBBO</name>